<dbReference type="SMART" id="SM00147">
    <property type="entry name" value="RasGEF"/>
    <property type="match status" value="1"/>
</dbReference>
<dbReference type="InterPro" id="IPR008937">
    <property type="entry name" value="Ras-like_GEF"/>
</dbReference>
<dbReference type="PANTHER" id="PTHR23113:SF224">
    <property type="entry name" value="RAP GUANINE NUCLEOTIDE EXCHANGE FACTOR 1"/>
    <property type="match status" value="1"/>
</dbReference>
<dbReference type="InterPro" id="IPR019804">
    <property type="entry name" value="Ras_G-nucl-exch_fac_CS"/>
</dbReference>
<feature type="domain" description="Ras-GEF" evidence="5">
    <location>
        <begin position="648"/>
        <end position="876"/>
    </location>
</feature>
<dbReference type="PROSITE" id="PS00720">
    <property type="entry name" value="RASGEF"/>
    <property type="match status" value="1"/>
</dbReference>
<keyword evidence="8" id="KW-1185">Reference proteome</keyword>
<dbReference type="PROSITE" id="PS50212">
    <property type="entry name" value="RASGEF_NTER"/>
    <property type="match status" value="1"/>
</dbReference>
<feature type="compositionally biased region" description="Basic and acidic residues" evidence="4">
    <location>
        <begin position="434"/>
        <end position="458"/>
    </location>
</feature>
<dbReference type="STRING" id="30732.ENSOMEP00000003101"/>
<feature type="region of interest" description="Disordered" evidence="4">
    <location>
        <begin position="254"/>
        <end position="273"/>
    </location>
</feature>
<dbReference type="InterPro" id="IPR001895">
    <property type="entry name" value="RASGEF_cat_dom"/>
</dbReference>
<dbReference type="GO" id="GO:0005886">
    <property type="term" value="C:plasma membrane"/>
    <property type="evidence" value="ECO:0007669"/>
    <property type="project" value="TreeGrafter"/>
</dbReference>
<dbReference type="PaxDb" id="30732-ENSOMEP00000003101"/>
<dbReference type="InterPro" id="IPR000651">
    <property type="entry name" value="Ras-like_Gua-exchang_fac_N"/>
</dbReference>
<dbReference type="GeneID" id="112147904"/>
<feature type="compositionally biased region" description="Polar residues" evidence="4">
    <location>
        <begin position="403"/>
        <end position="421"/>
    </location>
</feature>
<dbReference type="Gene3D" id="1.10.840.10">
    <property type="entry name" value="Ras guanine-nucleotide exchange factors catalytic domain"/>
    <property type="match status" value="1"/>
</dbReference>
<feature type="compositionally biased region" description="Basic and acidic residues" evidence="4">
    <location>
        <begin position="201"/>
        <end position="232"/>
    </location>
</feature>
<evidence type="ECO:0000259" key="5">
    <source>
        <dbReference type="PROSITE" id="PS50009"/>
    </source>
</evidence>
<dbReference type="GO" id="GO:0007265">
    <property type="term" value="P:Ras protein signal transduction"/>
    <property type="evidence" value="ECO:0007669"/>
    <property type="project" value="TreeGrafter"/>
</dbReference>
<dbReference type="CDD" id="cd06224">
    <property type="entry name" value="REM"/>
    <property type="match status" value="1"/>
</dbReference>
<protein>
    <recommendedName>
        <fullName evidence="2">CRK SH3-binding GNRP</fullName>
    </recommendedName>
</protein>
<evidence type="ECO:0000259" key="6">
    <source>
        <dbReference type="PROSITE" id="PS50212"/>
    </source>
</evidence>
<evidence type="ECO:0000256" key="4">
    <source>
        <dbReference type="SAM" id="MobiDB-lite"/>
    </source>
</evidence>
<dbReference type="InterPro" id="IPR023578">
    <property type="entry name" value="Ras_GEF_dom_sf"/>
</dbReference>
<dbReference type="GO" id="GO:0005085">
    <property type="term" value="F:guanyl-nucleotide exchange factor activity"/>
    <property type="evidence" value="ECO:0007669"/>
    <property type="project" value="UniProtKB-KW"/>
</dbReference>
<dbReference type="AlphaFoldDB" id="A0A3B3BBX8"/>
<proteinExistence type="predicted"/>
<feature type="region of interest" description="Disordered" evidence="4">
    <location>
        <begin position="347"/>
        <end position="371"/>
    </location>
</feature>
<dbReference type="SUPFAM" id="SSF48366">
    <property type="entry name" value="Ras GEF"/>
    <property type="match status" value="1"/>
</dbReference>
<feature type="region of interest" description="Disordered" evidence="4">
    <location>
        <begin position="193"/>
        <end position="232"/>
    </location>
</feature>
<dbReference type="SMART" id="SM00229">
    <property type="entry name" value="RasGEFN"/>
    <property type="match status" value="1"/>
</dbReference>
<dbReference type="Ensembl" id="ENSOMET00000011392.1">
    <property type="protein sequence ID" value="ENSOMEP00000003101.1"/>
    <property type="gene ID" value="ENSOMEG00000004051.1"/>
</dbReference>
<sequence length="884" mass="99401">MSSRSESKAASQFVNLTTKLMGRLQTQWSKRPEQIKHISSESIKRSENDPQQNQSVGVLKGQQQAVISSLRYFKALVDKLGVDKSGGDKRCLDHSVVSGLLGGASSRVLEAVQVLAQLDPHLQNNKTISGCLARLNHSLAQLIHWVDKVMLQSFSCNNKDSAESVTTVIRAVLDSVKELVKLATVKLEGSVPVSPVQSEPKWLDDQDKSDVRLTGKSPAKDDGISKVEVRSEEEHLALAPPKPPMPVHHVVAPGLQSPPALPPKKRQTSTAPCPSPCRVAIVAPMRRETDAVLEQDDSCLKRLSSSANSDDDPDYEFLHTDLSSSEQLPNVPLATLCPALPEKRHQINTGPELESSPLSPVKAPPPLPEKKHHIHQYLQLCLPYNDESAAMFYQRHNSRQPEMDTTQQSDVHPSNDSTPQVQPLSAPALPPKKKQQEDSSDKETEDIESRDTDERVNQETELSLQSNEEEQVEEMLLTDQEEIYTRITLKTEDEDGPEVKAASPEILLVHASELSSSEDELFCEAFLCTYRSFISPDKVIHKLQHRYRHLCQEQEPGYVEAAKNTFQLLVRVVDELSPVELEPDLLLLLVDLVFSLLTAGKLGLAHLLHSKFLSIIDKRWKLTGSPSSFCPLAARGVAARPGTLLDYRSQDLAEQLTLLDSQLFYRIELPEVLLWSKEQNEEKSPNLTKFTQHFNSVSFWVRSVIILQEKAQDREKLLLKFLKIMKHLRKLNNFNSYLAVLSALDSAPLRRLDWQKNTTESLEELSSLIDSSSSFRVYRAALAEVEPPCIPYLGLILQDLTFVHLGNPDNVTTSQGSKVNFCKRWQQFNILDTLRSYQQVAYSLQPDSDIISFFNDFNDHLAEEALWELSLRIRPRNTPRANQR</sequence>
<dbReference type="OrthoDB" id="25179at2759"/>
<dbReference type="PROSITE" id="PS50009">
    <property type="entry name" value="RASGEF_CAT"/>
    <property type="match status" value="1"/>
</dbReference>
<dbReference type="Gene3D" id="1.20.870.10">
    <property type="entry name" value="Son of sevenless (SoS) protein Chain: S domain 1"/>
    <property type="match status" value="1"/>
</dbReference>
<dbReference type="CDD" id="cd00155">
    <property type="entry name" value="RasGEF"/>
    <property type="match status" value="1"/>
</dbReference>
<dbReference type="FunFam" id="1.10.840.10:FF:000009">
    <property type="entry name" value="rap guanine nucleotide exchange factor 1"/>
    <property type="match status" value="1"/>
</dbReference>
<dbReference type="OMA" id="DELCAIE"/>
<evidence type="ECO:0000313" key="8">
    <source>
        <dbReference type="Proteomes" id="UP000261560"/>
    </source>
</evidence>
<dbReference type="RefSeq" id="XP_024130324.1">
    <property type="nucleotide sequence ID" value="XM_024274556.2"/>
</dbReference>
<dbReference type="Proteomes" id="UP000261560">
    <property type="component" value="Unplaced"/>
</dbReference>
<accession>A0A3B3BBX8</accession>
<evidence type="ECO:0000256" key="2">
    <source>
        <dbReference type="ARBA" id="ARBA00083313"/>
    </source>
</evidence>
<feature type="region of interest" description="Disordered" evidence="4">
    <location>
        <begin position="398"/>
        <end position="471"/>
    </location>
</feature>
<organism evidence="7 8">
    <name type="scientific">Oryzias melastigma</name>
    <name type="common">Marine medaka</name>
    <dbReference type="NCBI Taxonomy" id="30732"/>
    <lineage>
        <taxon>Eukaryota</taxon>
        <taxon>Metazoa</taxon>
        <taxon>Chordata</taxon>
        <taxon>Craniata</taxon>
        <taxon>Vertebrata</taxon>
        <taxon>Euteleostomi</taxon>
        <taxon>Actinopterygii</taxon>
        <taxon>Neopterygii</taxon>
        <taxon>Teleostei</taxon>
        <taxon>Neoteleostei</taxon>
        <taxon>Acanthomorphata</taxon>
        <taxon>Ovalentaria</taxon>
        <taxon>Atherinomorphae</taxon>
        <taxon>Beloniformes</taxon>
        <taxon>Adrianichthyidae</taxon>
        <taxon>Oryziinae</taxon>
        <taxon>Oryzias</taxon>
    </lineage>
</organism>
<dbReference type="KEGG" id="oml:112147904"/>
<name>A0A3B3BBX8_ORYME</name>
<feature type="domain" description="N-terminal Ras-GEF" evidence="6">
    <location>
        <begin position="495"/>
        <end position="620"/>
    </location>
</feature>
<dbReference type="PANTHER" id="PTHR23113">
    <property type="entry name" value="GUANINE NUCLEOTIDE EXCHANGE FACTOR"/>
    <property type="match status" value="1"/>
</dbReference>
<dbReference type="InterPro" id="IPR036964">
    <property type="entry name" value="RASGEF_cat_dom_sf"/>
</dbReference>
<keyword evidence="1 3" id="KW-0344">Guanine-nucleotide releasing factor</keyword>
<dbReference type="Pfam" id="PF00618">
    <property type="entry name" value="RasGEF_N"/>
    <property type="match status" value="1"/>
</dbReference>
<reference evidence="7" key="2">
    <citation type="submission" date="2025-09" db="UniProtKB">
        <authorList>
            <consortium name="Ensembl"/>
        </authorList>
    </citation>
    <scope>IDENTIFICATION</scope>
</reference>
<reference evidence="7" key="1">
    <citation type="submission" date="2025-08" db="UniProtKB">
        <authorList>
            <consortium name="Ensembl"/>
        </authorList>
    </citation>
    <scope>IDENTIFICATION</scope>
</reference>
<evidence type="ECO:0000256" key="3">
    <source>
        <dbReference type="PROSITE-ProRule" id="PRU00168"/>
    </source>
</evidence>
<evidence type="ECO:0000313" key="7">
    <source>
        <dbReference type="Ensembl" id="ENSOMEP00000003101.1"/>
    </source>
</evidence>
<dbReference type="GeneTree" id="ENSGT00940000156235"/>
<evidence type="ECO:0000256" key="1">
    <source>
        <dbReference type="ARBA" id="ARBA00022658"/>
    </source>
</evidence>
<dbReference type="Pfam" id="PF00617">
    <property type="entry name" value="RasGEF"/>
    <property type="match status" value="1"/>
</dbReference>